<proteinExistence type="predicted"/>
<protein>
    <submittedName>
        <fullName evidence="2">Uncharacterized protein</fullName>
    </submittedName>
</protein>
<keyword evidence="1" id="KW-0812">Transmembrane</keyword>
<dbReference type="EMBL" id="LLXL01000018">
    <property type="protein sequence ID" value="PKK80290.1"/>
    <property type="molecule type" value="Genomic_DNA"/>
</dbReference>
<feature type="transmembrane region" description="Helical" evidence="1">
    <location>
        <begin position="35"/>
        <end position="64"/>
    </location>
</feature>
<reference evidence="2 3" key="1">
    <citation type="submission" date="2016-04" db="EMBL/GenBank/DDBJ databases">
        <title>Genome analyses suggest a sexual origin of heterokaryosis in a supposedly ancient asexual fungus.</title>
        <authorList>
            <person name="Ropars J."/>
            <person name="Sedzielewska K."/>
            <person name="Noel J."/>
            <person name="Charron P."/>
            <person name="Farinelli L."/>
            <person name="Marton T."/>
            <person name="Kruger M."/>
            <person name="Pelin A."/>
            <person name="Brachmann A."/>
            <person name="Corradi N."/>
        </authorList>
    </citation>
    <scope>NUCLEOTIDE SEQUENCE [LARGE SCALE GENOMIC DNA]</scope>
    <source>
        <strain evidence="2 3">C2</strain>
    </source>
</reference>
<gene>
    <name evidence="2" type="ORF">RhiirC2_162052</name>
</gene>
<evidence type="ECO:0000256" key="1">
    <source>
        <dbReference type="SAM" id="Phobius"/>
    </source>
</evidence>
<accession>A0A2N1P292</accession>
<name>A0A2N1P292_9GLOM</name>
<organism evidence="2 3">
    <name type="scientific">Rhizophagus irregularis</name>
    <dbReference type="NCBI Taxonomy" id="588596"/>
    <lineage>
        <taxon>Eukaryota</taxon>
        <taxon>Fungi</taxon>
        <taxon>Fungi incertae sedis</taxon>
        <taxon>Mucoromycota</taxon>
        <taxon>Glomeromycotina</taxon>
        <taxon>Glomeromycetes</taxon>
        <taxon>Glomerales</taxon>
        <taxon>Glomeraceae</taxon>
        <taxon>Rhizophagus</taxon>
    </lineage>
</organism>
<sequence length="65" mass="7715">MEIDYDISQPATFISNQLKSWTTDTGLEPVCVATFFFIFSLFTLFLIYHFLLSLSHLILFYFLFF</sequence>
<evidence type="ECO:0000313" key="2">
    <source>
        <dbReference type="EMBL" id="PKK80290.1"/>
    </source>
</evidence>
<comment type="caution">
    <text evidence="2">The sequence shown here is derived from an EMBL/GenBank/DDBJ whole genome shotgun (WGS) entry which is preliminary data.</text>
</comment>
<keyword evidence="1" id="KW-0472">Membrane</keyword>
<evidence type="ECO:0000313" key="3">
    <source>
        <dbReference type="Proteomes" id="UP000233469"/>
    </source>
</evidence>
<dbReference type="Proteomes" id="UP000233469">
    <property type="component" value="Unassembled WGS sequence"/>
</dbReference>
<keyword evidence="1" id="KW-1133">Transmembrane helix</keyword>
<dbReference type="AlphaFoldDB" id="A0A2N1P292"/>
<reference evidence="2 3" key="2">
    <citation type="submission" date="2017-10" db="EMBL/GenBank/DDBJ databases">
        <title>Extensive intraspecific genome diversity in a model arbuscular mycorrhizal fungus.</title>
        <authorList>
            <person name="Chen E.C.H."/>
            <person name="Morin E."/>
            <person name="Baudet D."/>
            <person name="Noel J."/>
            <person name="Ndikumana S."/>
            <person name="Charron P."/>
            <person name="St-Onge C."/>
            <person name="Giorgi J."/>
            <person name="Grigoriev I.V."/>
            <person name="Roux C."/>
            <person name="Martin F.M."/>
            <person name="Corradi N."/>
        </authorList>
    </citation>
    <scope>NUCLEOTIDE SEQUENCE [LARGE SCALE GENOMIC DNA]</scope>
    <source>
        <strain evidence="2 3">C2</strain>
    </source>
</reference>